<dbReference type="Gene3D" id="2.80.10.50">
    <property type="match status" value="1"/>
</dbReference>
<feature type="region of interest" description="Disordered" evidence="1">
    <location>
        <begin position="1"/>
        <end position="29"/>
    </location>
</feature>
<protein>
    <submittedName>
        <fullName evidence="3">RICIN domain-containing protein</fullName>
    </submittedName>
</protein>
<dbReference type="EMBL" id="JAYKYQ010000010">
    <property type="protein sequence ID" value="MEB3513220.1"/>
    <property type="molecule type" value="Genomic_DNA"/>
</dbReference>
<organism evidence="3 4">
    <name type="scientific">Nocardia implantans</name>
    <dbReference type="NCBI Taxonomy" id="3108168"/>
    <lineage>
        <taxon>Bacteria</taxon>
        <taxon>Bacillati</taxon>
        <taxon>Actinomycetota</taxon>
        <taxon>Actinomycetes</taxon>
        <taxon>Mycobacteriales</taxon>
        <taxon>Nocardiaceae</taxon>
        <taxon>Nocardia</taxon>
    </lineage>
</organism>
<evidence type="ECO:0000313" key="3">
    <source>
        <dbReference type="EMBL" id="MEB3513220.1"/>
    </source>
</evidence>
<comment type="caution">
    <text evidence="3">The sequence shown here is derived from an EMBL/GenBank/DDBJ whole genome shotgun (WGS) entry which is preliminary data.</text>
</comment>
<reference evidence="3 4" key="1">
    <citation type="submission" date="2023-12" db="EMBL/GenBank/DDBJ databases">
        <title>novel species in genus Nocarida.</title>
        <authorList>
            <person name="Li Z."/>
        </authorList>
    </citation>
    <scope>NUCLEOTIDE SEQUENCE [LARGE SCALE GENOMIC DNA]</scope>
    <source>
        <strain evidence="3 4">CDC186</strain>
    </source>
</reference>
<evidence type="ECO:0000313" key="4">
    <source>
        <dbReference type="Proteomes" id="UP001348098"/>
    </source>
</evidence>
<accession>A0ABU6B0J1</accession>
<evidence type="ECO:0000259" key="2">
    <source>
        <dbReference type="Pfam" id="PF14200"/>
    </source>
</evidence>
<dbReference type="InterPro" id="IPR035992">
    <property type="entry name" value="Ricin_B-like_lectins"/>
</dbReference>
<dbReference type="Pfam" id="PF14200">
    <property type="entry name" value="RicinB_lectin_2"/>
    <property type="match status" value="1"/>
</dbReference>
<dbReference type="RefSeq" id="WP_195082372.1">
    <property type="nucleotide sequence ID" value="NZ_JAYESH010000010.1"/>
</dbReference>
<sequence>MDDDYEISAASRAASSPVAVRSHSEDDTMAEKTATTYQIINYETGQALAVDGDADSVTMRQRAADDNAQLWTCPANPEEGDFDIVNTKTGGHLAAIRTNGHLVCGDEHYGWDMPDFPEITPIATSDDEFVIGVVLNNRPQLMINQESDREKWIFRKV</sequence>
<dbReference type="SUPFAM" id="SSF50370">
    <property type="entry name" value="Ricin B-like lectins"/>
    <property type="match status" value="1"/>
</dbReference>
<proteinExistence type="predicted"/>
<feature type="domain" description="Ricin B lectin" evidence="2">
    <location>
        <begin position="33"/>
        <end position="93"/>
    </location>
</feature>
<evidence type="ECO:0000256" key="1">
    <source>
        <dbReference type="SAM" id="MobiDB-lite"/>
    </source>
</evidence>
<gene>
    <name evidence="3" type="ORF">U3653_24600</name>
</gene>
<keyword evidence="4" id="KW-1185">Reference proteome</keyword>
<name>A0ABU6B0J1_9NOCA</name>
<feature type="compositionally biased region" description="Low complexity" evidence="1">
    <location>
        <begin position="8"/>
        <end position="21"/>
    </location>
</feature>
<dbReference type="InterPro" id="IPR000772">
    <property type="entry name" value="Ricin_B_lectin"/>
</dbReference>
<dbReference type="Proteomes" id="UP001348098">
    <property type="component" value="Unassembled WGS sequence"/>
</dbReference>